<evidence type="ECO:0000313" key="2">
    <source>
        <dbReference type="Proteomes" id="UP000054843"/>
    </source>
</evidence>
<keyword evidence="2" id="KW-1185">Reference proteome</keyword>
<dbReference type="EMBL" id="JYDO01000016">
    <property type="protein sequence ID" value="KRZ77874.1"/>
    <property type="molecule type" value="Genomic_DNA"/>
</dbReference>
<proteinExistence type="predicted"/>
<protein>
    <submittedName>
        <fullName evidence="1">Uncharacterized protein</fullName>
    </submittedName>
</protein>
<organism evidence="1 2">
    <name type="scientific">Trichinella papuae</name>
    <dbReference type="NCBI Taxonomy" id="268474"/>
    <lineage>
        <taxon>Eukaryota</taxon>
        <taxon>Metazoa</taxon>
        <taxon>Ecdysozoa</taxon>
        <taxon>Nematoda</taxon>
        <taxon>Enoplea</taxon>
        <taxon>Dorylaimia</taxon>
        <taxon>Trichinellida</taxon>
        <taxon>Trichinellidae</taxon>
        <taxon>Trichinella</taxon>
    </lineage>
</organism>
<dbReference type="Proteomes" id="UP000054843">
    <property type="component" value="Unassembled WGS sequence"/>
</dbReference>
<evidence type="ECO:0000313" key="1">
    <source>
        <dbReference type="EMBL" id="KRZ77874.1"/>
    </source>
</evidence>
<dbReference type="AlphaFoldDB" id="A0A0V1N1I6"/>
<name>A0A0V1N1I6_9BILA</name>
<sequence>MSGWMRSRTVRNRRFISSSAGLFPVVKIRNSLDAVSSFREPFFAKPLLSCGSSSLLVRLMPDETGQF</sequence>
<accession>A0A0V1N1I6</accession>
<gene>
    <name evidence="1" type="ORF">T10_11596</name>
</gene>
<reference evidence="1 2" key="1">
    <citation type="submission" date="2015-01" db="EMBL/GenBank/DDBJ databases">
        <title>Evolution of Trichinella species and genotypes.</title>
        <authorList>
            <person name="Korhonen P.K."/>
            <person name="Edoardo P."/>
            <person name="Giuseppe L.R."/>
            <person name="Gasser R.B."/>
        </authorList>
    </citation>
    <scope>NUCLEOTIDE SEQUENCE [LARGE SCALE GENOMIC DNA]</scope>
    <source>
        <strain evidence="1">ISS1980</strain>
    </source>
</reference>
<comment type="caution">
    <text evidence="1">The sequence shown here is derived from an EMBL/GenBank/DDBJ whole genome shotgun (WGS) entry which is preliminary data.</text>
</comment>